<organism evidence="2 3">
    <name type="scientific">Lophiostoma macrostomum CBS 122681</name>
    <dbReference type="NCBI Taxonomy" id="1314788"/>
    <lineage>
        <taxon>Eukaryota</taxon>
        <taxon>Fungi</taxon>
        <taxon>Dikarya</taxon>
        <taxon>Ascomycota</taxon>
        <taxon>Pezizomycotina</taxon>
        <taxon>Dothideomycetes</taxon>
        <taxon>Pleosporomycetidae</taxon>
        <taxon>Pleosporales</taxon>
        <taxon>Lophiostomataceae</taxon>
        <taxon>Lophiostoma</taxon>
    </lineage>
</organism>
<evidence type="ECO:0000313" key="3">
    <source>
        <dbReference type="Proteomes" id="UP000799324"/>
    </source>
</evidence>
<feature type="transmembrane region" description="Helical" evidence="1">
    <location>
        <begin position="20"/>
        <end position="38"/>
    </location>
</feature>
<feature type="non-terminal residue" evidence="2">
    <location>
        <position position="1"/>
    </location>
</feature>
<proteinExistence type="predicted"/>
<evidence type="ECO:0000313" key="2">
    <source>
        <dbReference type="EMBL" id="KAF2646970.1"/>
    </source>
</evidence>
<dbReference type="OrthoDB" id="3943268at2759"/>
<sequence>FNSRLIYFFTILNINTKINYLYIVKNYLYIFTSIVYYIKILTIKKLFLVVYYNK</sequence>
<protein>
    <submittedName>
        <fullName evidence="2">Uncharacterized protein</fullName>
    </submittedName>
</protein>
<keyword evidence="3" id="KW-1185">Reference proteome</keyword>
<accession>A0A6A6SHC8</accession>
<evidence type="ECO:0000256" key="1">
    <source>
        <dbReference type="SAM" id="Phobius"/>
    </source>
</evidence>
<keyword evidence="1" id="KW-1133">Transmembrane helix</keyword>
<dbReference type="Proteomes" id="UP000799324">
    <property type="component" value="Unassembled WGS sequence"/>
</dbReference>
<gene>
    <name evidence="2" type="ORF">K491DRAFT_615728</name>
</gene>
<keyword evidence="1" id="KW-0472">Membrane</keyword>
<reference evidence="2" key="1">
    <citation type="journal article" date="2020" name="Stud. Mycol.">
        <title>101 Dothideomycetes genomes: a test case for predicting lifestyles and emergence of pathogens.</title>
        <authorList>
            <person name="Haridas S."/>
            <person name="Albert R."/>
            <person name="Binder M."/>
            <person name="Bloem J."/>
            <person name="Labutti K."/>
            <person name="Salamov A."/>
            <person name="Andreopoulos B."/>
            <person name="Baker S."/>
            <person name="Barry K."/>
            <person name="Bills G."/>
            <person name="Bluhm B."/>
            <person name="Cannon C."/>
            <person name="Castanera R."/>
            <person name="Culley D."/>
            <person name="Daum C."/>
            <person name="Ezra D."/>
            <person name="Gonzalez J."/>
            <person name="Henrissat B."/>
            <person name="Kuo A."/>
            <person name="Liang C."/>
            <person name="Lipzen A."/>
            <person name="Lutzoni F."/>
            <person name="Magnuson J."/>
            <person name="Mondo S."/>
            <person name="Nolan M."/>
            <person name="Ohm R."/>
            <person name="Pangilinan J."/>
            <person name="Park H.-J."/>
            <person name="Ramirez L."/>
            <person name="Alfaro M."/>
            <person name="Sun H."/>
            <person name="Tritt A."/>
            <person name="Yoshinaga Y."/>
            <person name="Zwiers L.-H."/>
            <person name="Turgeon B."/>
            <person name="Goodwin S."/>
            <person name="Spatafora J."/>
            <person name="Crous P."/>
            <person name="Grigoriev I."/>
        </authorList>
    </citation>
    <scope>NUCLEOTIDE SEQUENCE</scope>
    <source>
        <strain evidence="2">CBS 122681</strain>
    </source>
</reference>
<dbReference type="EMBL" id="MU004990">
    <property type="protein sequence ID" value="KAF2646970.1"/>
    <property type="molecule type" value="Genomic_DNA"/>
</dbReference>
<dbReference type="AlphaFoldDB" id="A0A6A6SHC8"/>
<name>A0A6A6SHC8_9PLEO</name>
<keyword evidence="1" id="KW-0812">Transmembrane</keyword>